<feature type="chain" id="PRO_5018130775" evidence="2">
    <location>
        <begin position="26"/>
        <end position="225"/>
    </location>
</feature>
<reference evidence="3" key="1">
    <citation type="submission" date="2017-02" db="EMBL/GenBank/DDBJ databases">
        <authorList>
            <person name="Regsiter A."/>
            <person name="William W."/>
        </authorList>
    </citation>
    <scope>NUCLEOTIDE SEQUENCE</scope>
    <source>
        <strain evidence="3">Bib</strain>
    </source>
</reference>
<gene>
    <name evidence="3" type="ORF">SPIROBIBN47_250064</name>
</gene>
<evidence type="ECO:0000256" key="1">
    <source>
        <dbReference type="SAM" id="MobiDB-lite"/>
    </source>
</evidence>
<dbReference type="EMBL" id="FWDM01000018">
    <property type="protein sequence ID" value="SLM12496.1"/>
    <property type="molecule type" value="Genomic_DNA"/>
</dbReference>
<evidence type="ECO:0000313" key="3">
    <source>
        <dbReference type="EMBL" id="SLM12496.1"/>
    </source>
</evidence>
<feature type="signal peptide" evidence="2">
    <location>
        <begin position="1"/>
        <end position="25"/>
    </location>
</feature>
<proteinExistence type="predicted"/>
<keyword evidence="2" id="KW-0732">Signal</keyword>
<organism evidence="3">
    <name type="scientific">uncultured spirochete</name>
    <dbReference type="NCBI Taxonomy" id="156406"/>
    <lineage>
        <taxon>Bacteria</taxon>
        <taxon>Pseudomonadati</taxon>
        <taxon>Spirochaetota</taxon>
        <taxon>Spirochaetia</taxon>
        <taxon>Spirochaetales</taxon>
        <taxon>environmental samples</taxon>
    </lineage>
</organism>
<accession>A0A3P3XI33</accession>
<evidence type="ECO:0000256" key="2">
    <source>
        <dbReference type="SAM" id="SignalP"/>
    </source>
</evidence>
<dbReference type="AlphaFoldDB" id="A0A3P3XI33"/>
<feature type="region of interest" description="Disordered" evidence="1">
    <location>
        <begin position="155"/>
        <end position="225"/>
    </location>
</feature>
<feature type="compositionally biased region" description="Polar residues" evidence="1">
    <location>
        <begin position="161"/>
        <end position="176"/>
    </location>
</feature>
<name>A0A3P3XI33_9SPIR</name>
<protein>
    <submittedName>
        <fullName evidence="3">Uncharacterized protein</fullName>
    </submittedName>
</protein>
<sequence length="225" mass="22644">MIPKQKLLVFVLVLAVGFGSLYSAAAQTAETTPATTTDSTDLQDEIAAVDEAAQIDNTALLTKLSAQFQVDLAVLQDLNAQGYTTGQIWLALEISLQSGKPLADAVAQAASMNTSGHGWGVLAQALGIDPGSQEFFALKEKLQIRTRTMASEVAAEHGNRVMTQQQTQNRAQTGADQDNAHGAGSGKSGANGAGGAIGAGGAGGGAAAGHGSANGAGASGNDPKR</sequence>
<feature type="compositionally biased region" description="Gly residues" evidence="1">
    <location>
        <begin position="183"/>
        <end position="218"/>
    </location>
</feature>